<name>A0A183MPB6_9TREM</name>
<gene>
    <name evidence="1" type="ORF">SMRZ_LOCUS17891</name>
</gene>
<evidence type="ECO:0000313" key="1">
    <source>
        <dbReference type="EMBL" id="VDP25631.1"/>
    </source>
</evidence>
<organism evidence="1 2">
    <name type="scientific">Schistosoma margrebowiei</name>
    <dbReference type="NCBI Taxonomy" id="48269"/>
    <lineage>
        <taxon>Eukaryota</taxon>
        <taxon>Metazoa</taxon>
        <taxon>Spiralia</taxon>
        <taxon>Lophotrochozoa</taxon>
        <taxon>Platyhelminthes</taxon>
        <taxon>Trematoda</taxon>
        <taxon>Digenea</taxon>
        <taxon>Strigeidida</taxon>
        <taxon>Schistosomatoidea</taxon>
        <taxon>Schistosomatidae</taxon>
        <taxon>Schistosoma</taxon>
    </lineage>
</organism>
<proteinExistence type="predicted"/>
<dbReference type="EMBL" id="UZAI01017490">
    <property type="protein sequence ID" value="VDP25631.1"/>
    <property type="molecule type" value="Genomic_DNA"/>
</dbReference>
<evidence type="ECO:0000313" key="2">
    <source>
        <dbReference type="Proteomes" id="UP000277204"/>
    </source>
</evidence>
<sequence>MKDNWKEIIKGLTPTCQEVLGRHKDHQKDWISVETLDNIQKRKIKKTAINNSRKRTEKVKVQTEYTEANKQVKKSIRVNKQKYLKDLSTTVEKAAREDSMGELCDATKKLAEKHCRPERLVKDKEGKPFNEIQEQRKRLVEHFEKLFNRNRHFTSNSLIMRKHLIVWTGEHCGNSYYTMMYLRRSSVSSGIHTMDYTSKLCMKDG</sequence>
<dbReference type="Proteomes" id="UP000277204">
    <property type="component" value="Unassembled WGS sequence"/>
</dbReference>
<dbReference type="AlphaFoldDB" id="A0A183MPB6"/>
<reference evidence="1 2" key="1">
    <citation type="submission" date="2018-11" db="EMBL/GenBank/DDBJ databases">
        <authorList>
            <consortium name="Pathogen Informatics"/>
        </authorList>
    </citation>
    <scope>NUCLEOTIDE SEQUENCE [LARGE SCALE GENOMIC DNA]</scope>
    <source>
        <strain evidence="1 2">Zambia</strain>
    </source>
</reference>
<accession>A0A183MPB6</accession>
<protein>
    <submittedName>
        <fullName evidence="1">Uncharacterized protein</fullName>
    </submittedName>
</protein>
<keyword evidence="2" id="KW-1185">Reference proteome</keyword>